<gene>
    <name evidence="2" type="ORF">JTE90_007029</name>
</gene>
<evidence type="ECO:0000313" key="2">
    <source>
        <dbReference type="EMBL" id="KAG8179848.1"/>
    </source>
</evidence>
<keyword evidence="3" id="KW-1185">Reference proteome</keyword>
<keyword evidence="1" id="KW-1133">Transmembrane helix</keyword>
<name>A0AAV6U7N9_9ARAC</name>
<reference evidence="2 3" key="1">
    <citation type="journal article" date="2022" name="Nat. Ecol. Evol.">
        <title>A masculinizing supergene underlies an exaggerated male reproductive morph in a spider.</title>
        <authorList>
            <person name="Hendrickx F."/>
            <person name="De Corte Z."/>
            <person name="Sonet G."/>
            <person name="Van Belleghem S.M."/>
            <person name="Kostlbacher S."/>
            <person name="Vangestel C."/>
        </authorList>
    </citation>
    <scope>NUCLEOTIDE SEQUENCE [LARGE SCALE GENOMIC DNA]</scope>
    <source>
        <strain evidence="2">W744_W776</strain>
    </source>
</reference>
<comment type="caution">
    <text evidence="2">The sequence shown here is derived from an EMBL/GenBank/DDBJ whole genome shotgun (WGS) entry which is preliminary data.</text>
</comment>
<organism evidence="2 3">
    <name type="scientific">Oedothorax gibbosus</name>
    <dbReference type="NCBI Taxonomy" id="931172"/>
    <lineage>
        <taxon>Eukaryota</taxon>
        <taxon>Metazoa</taxon>
        <taxon>Ecdysozoa</taxon>
        <taxon>Arthropoda</taxon>
        <taxon>Chelicerata</taxon>
        <taxon>Arachnida</taxon>
        <taxon>Araneae</taxon>
        <taxon>Araneomorphae</taxon>
        <taxon>Entelegynae</taxon>
        <taxon>Araneoidea</taxon>
        <taxon>Linyphiidae</taxon>
        <taxon>Erigoninae</taxon>
        <taxon>Oedothorax</taxon>
    </lineage>
</organism>
<keyword evidence="1" id="KW-0472">Membrane</keyword>
<accession>A0AAV6U7N9</accession>
<feature type="transmembrane region" description="Helical" evidence="1">
    <location>
        <begin position="50"/>
        <end position="72"/>
    </location>
</feature>
<evidence type="ECO:0000313" key="3">
    <source>
        <dbReference type="Proteomes" id="UP000827092"/>
    </source>
</evidence>
<dbReference type="Proteomes" id="UP000827092">
    <property type="component" value="Unassembled WGS sequence"/>
</dbReference>
<keyword evidence="1" id="KW-0812">Transmembrane</keyword>
<protein>
    <submittedName>
        <fullName evidence="2">Uncharacterized protein</fullName>
    </submittedName>
</protein>
<sequence>MRSWPKGFGPSSTPVPNSFLLTTTAIKRFQDGQNCVYPLERGRIRAAMEIAPLLALFTAHITTTMACPVVHFQ</sequence>
<proteinExistence type="predicted"/>
<dbReference type="EMBL" id="JAFNEN010000599">
    <property type="protein sequence ID" value="KAG8179848.1"/>
    <property type="molecule type" value="Genomic_DNA"/>
</dbReference>
<dbReference type="AlphaFoldDB" id="A0AAV6U7N9"/>
<evidence type="ECO:0000256" key="1">
    <source>
        <dbReference type="SAM" id="Phobius"/>
    </source>
</evidence>